<comment type="catalytic activity">
    <reaction evidence="1">
        <text>ATP + protein L-histidine = ADP + protein N-phospho-L-histidine.</text>
        <dbReference type="EC" id="2.7.13.3"/>
    </reaction>
</comment>
<gene>
    <name evidence="6" type="ORF">GCM10007875_13560</name>
</gene>
<keyword evidence="4" id="KW-0472">Membrane</keyword>
<feature type="transmembrane region" description="Helical" evidence="4">
    <location>
        <begin position="32"/>
        <end position="51"/>
    </location>
</feature>
<keyword evidence="7" id="KW-1185">Reference proteome</keyword>
<evidence type="ECO:0000256" key="3">
    <source>
        <dbReference type="ARBA" id="ARBA00022553"/>
    </source>
</evidence>
<dbReference type="SMART" id="SM00387">
    <property type="entry name" value="HATPase_c"/>
    <property type="match status" value="1"/>
</dbReference>
<dbReference type="Pfam" id="PF02518">
    <property type="entry name" value="HATPase_c"/>
    <property type="match status" value="1"/>
</dbReference>
<name>A0ABQ5YNV0_9BURK</name>
<sequence length="582" mass="64783">MMNTHFLVYTLLLGLALYPLVSNHSSNQRENALSVIGSLIMAFVIIEQSVVPTIEETSIAFASLCVSSYLFFALGYLNRAPTKNLDLPNPVPPILLGALATGFDAFLYNEFASLAFILIQFVSLIYLTLRYKNPSVVNRRKAYFFATLYSSVWAAHIFASSDNDYQTAWSLTAVWLANLLVFSAFLHMLWQDYSKTRTRKLSRSTLIVEPDAVRLSYQARRVLKDVRHDLRQPISTLGILASVGKAIARDPEVITRYEHIQAAQKALKTMLEQTFGLLDRSLQYPQPQAPQNFGTFPINELLEPLIVEYRYLANNKGLQIRYKPTSLCVCSDREGLTKIIRNGLDNAIKYTQEGGVVVMVKKRGDSIAIQIVDTGPGVESDSVAIHRKGWGHGSTIVRDLSDQLGVQTSVRNRIIYGQVRGSIFEVITSSKPNPGNQSEGDEISTGSKVIAEILVNGPESRAFLEDHLPVGAFDEVRFGKLNLYRSYTTSIRKGAASVYVAYATSEEELEIAHQSLKTICRLLGGNPCCVVLYVDEEERTGHIEFDDNLIYLAVKKDNPNAFSAFSEFFPEPGKASHKAVSP</sequence>
<evidence type="ECO:0000256" key="2">
    <source>
        <dbReference type="ARBA" id="ARBA00012438"/>
    </source>
</evidence>
<accession>A0ABQ5YNV0</accession>
<dbReference type="PANTHER" id="PTHR43547:SF2">
    <property type="entry name" value="HYBRID SIGNAL TRANSDUCTION HISTIDINE KINASE C"/>
    <property type="match status" value="1"/>
</dbReference>
<keyword evidence="3" id="KW-0597">Phosphoprotein</keyword>
<dbReference type="InterPro" id="IPR003661">
    <property type="entry name" value="HisK_dim/P_dom"/>
</dbReference>
<evidence type="ECO:0000313" key="6">
    <source>
        <dbReference type="EMBL" id="GLR26268.1"/>
    </source>
</evidence>
<reference evidence="7" key="1">
    <citation type="journal article" date="2019" name="Int. J. Syst. Evol. Microbiol.">
        <title>The Global Catalogue of Microorganisms (GCM) 10K type strain sequencing project: providing services to taxonomists for standard genome sequencing and annotation.</title>
        <authorList>
            <consortium name="The Broad Institute Genomics Platform"/>
            <consortium name="The Broad Institute Genome Sequencing Center for Infectious Disease"/>
            <person name="Wu L."/>
            <person name="Ma J."/>
        </authorList>
    </citation>
    <scope>NUCLEOTIDE SEQUENCE [LARGE SCALE GENOMIC DNA]</scope>
    <source>
        <strain evidence="7">NBRC 105857</strain>
    </source>
</reference>
<dbReference type="Proteomes" id="UP001156664">
    <property type="component" value="Unassembled WGS sequence"/>
</dbReference>
<dbReference type="EMBL" id="BSOJ01000012">
    <property type="protein sequence ID" value="GLR26268.1"/>
    <property type="molecule type" value="Genomic_DNA"/>
</dbReference>
<dbReference type="PANTHER" id="PTHR43547">
    <property type="entry name" value="TWO-COMPONENT HISTIDINE KINASE"/>
    <property type="match status" value="1"/>
</dbReference>
<evidence type="ECO:0000256" key="1">
    <source>
        <dbReference type="ARBA" id="ARBA00000085"/>
    </source>
</evidence>
<comment type="caution">
    <text evidence="6">The sequence shown here is derived from an EMBL/GenBank/DDBJ whole genome shotgun (WGS) entry which is preliminary data.</text>
</comment>
<organism evidence="6 7">
    <name type="scientific">Limnobacter litoralis</name>
    <dbReference type="NCBI Taxonomy" id="481366"/>
    <lineage>
        <taxon>Bacteria</taxon>
        <taxon>Pseudomonadati</taxon>
        <taxon>Pseudomonadota</taxon>
        <taxon>Betaproteobacteria</taxon>
        <taxon>Burkholderiales</taxon>
        <taxon>Burkholderiaceae</taxon>
        <taxon>Limnobacter</taxon>
    </lineage>
</organism>
<evidence type="ECO:0000256" key="4">
    <source>
        <dbReference type="SAM" id="Phobius"/>
    </source>
</evidence>
<dbReference type="EC" id="2.7.13.3" evidence="2"/>
<dbReference type="InterPro" id="IPR005467">
    <property type="entry name" value="His_kinase_dom"/>
</dbReference>
<protein>
    <recommendedName>
        <fullName evidence="2">histidine kinase</fullName>
        <ecNumber evidence="2">2.7.13.3</ecNumber>
    </recommendedName>
</protein>
<feature type="domain" description="Histidine kinase" evidence="5">
    <location>
        <begin position="225"/>
        <end position="432"/>
    </location>
</feature>
<dbReference type="SUPFAM" id="SSF55874">
    <property type="entry name" value="ATPase domain of HSP90 chaperone/DNA topoisomerase II/histidine kinase"/>
    <property type="match status" value="1"/>
</dbReference>
<dbReference type="CDD" id="cd00082">
    <property type="entry name" value="HisKA"/>
    <property type="match status" value="1"/>
</dbReference>
<dbReference type="PROSITE" id="PS50109">
    <property type="entry name" value="HIS_KIN"/>
    <property type="match status" value="1"/>
</dbReference>
<feature type="transmembrane region" description="Helical" evidence="4">
    <location>
        <begin position="171"/>
        <end position="190"/>
    </location>
</feature>
<keyword evidence="4" id="KW-0812">Transmembrane</keyword>
<evidence type="ECO:0000313" key="7">
    <source>
        <dbReference type="Proteomes" id="UP001156664"/>
    </source>
</evidence>
<dbReference type="InterPro" id="IPR036890">
    <property type="entry name" value="HATPase_C_sf"/>
</dbReference>
<evidence type="ECO:0000259" key="5">
    <source>
        <dbReference type="PROSITE" id="PS50109"/>
    </source>
</evidence>
<dbReference type="InterPro" id="IPR003594">
    <property type="entry name" value="HATPase_dom"/>
</dbReference>
<feature type="transmembrane region" description="Helical" evidence="4">
    <location>
        <begin position="141"/>
        <end position="159"/>
    </location>
</feature>
<feature type="transmembrane region" description="Helical" evidence="4">
    <location>
        <begin position="111"/>
        <end position="129"/>
    </location>
</feature>
<feature type="transmembrane region" description="Helical" evidence="4">
    <location>
        <begin position="58"/>
        <end position="77"/>
    </location>
</feature>
<proteinExistence type="predicted"/>
<keyword evidence="4" id="KW-1133">Transmembrane helix</keyword>
<dbReference type="Gene3D" id="3.30.565.10">
    <property type="entry name" value="Histidine kinase-like ATPase, C-terminal domain"/>
    <property type="match status" value="1"/>
</dbReference>